<dbReference type="PANTHER" id="PTHR11062">
    <property type="entry name" value="EXOSTOSIN HEPARAN SULFATE GLYCOSYLTRANSFERASE -RELATED"/>
    <property type="match status" value="1"/>
</dbReference>
<dbReference type="Pfam" id="PF03016">
    <property type="entry name" value="Exostosin_GT47"/>
    <property type="match status" value="1"/>
</dbReference>
<dbReference type="AlphaFoldDB" id="A0A8J2WV54"/>
<name>A0A8J2WV54_9STRA</name>
<dbReference type="Proteomes" id="UP000789595">
    <property type="component" value="Unassembled WGS sequence"/>
</dbReference>
<accession>A0A8J2WV54</accession>
<feature type="region of interest" description="Disordered" evidence="2">
    <location>
        <begin position="65"/>
        <end position="122"/>
    </location>
</feature>
<organism evidence="4 5">
    <name type="scientific">Pelagomonas calceolata</name>
    <dbReference type="NCBI Taxonomy" id="35677"/>
    <lineage>
        <taxon>Eukaryota</taxon>
        <taxon>Sar</taxon>
        <taxon>Stramenopiles</taxon>
        <taxon>Ochrophyta</taxon>
        <taxon>Pelagophyceae</taxon>
        <taxon>Pelagomonadales</taxon>
        <taxon>Pelagomonadaceae</taxon>
        <taxon>Pelagomonas</taxon>
    </lineage>
</organism>
<dbReference type="InterPro" id="IPR004263">
    <property type="entry name" value="Exostosin"/>
</dbReference>
<dbReference type="GO" id="GO:0016757">
    <property type="term" value="F:glycosyltransferase activity"/>
    <property type="evidence" value="ECO:0007669"/>
    <property type="project" value="InterPro"/>
</dbReference>
<feature type="region of interest" description="Disordered" evidence="2">
    <location>
        <begin position="205"/>
        <end position="244"/>
    </location>
</feature>
<evidence type="ECO:0000256" key="1">
    <source>
        <dbReference type="ARBA" id="ARBA00010271"/>
    </source>
</evidence>
<comment type="similarity">
    <text evidence="1">Belongs to the glycosyltransferase 47 family.</text>
</comment>
<evidence type="ECO:0000313" key="5">
    <source>
        <dbReference type="Proteomes" id="UP000789595"/>
    </source>
</evidence>
<protein>
    <recommendedName>
        <fullName evidence="3">Exostosin GT47 domain-containing protein</fullName>
    </recommendedName>
</protein>
<gene>
    <name evidence="4" type="ORF">PECAL_2P16120</name>
</gene>
<evidence type="ECO:0000256" key="2">
    <source>
        <dbReference type="SAM" id="MobiDB-lite"/>
    </source>
</evidence>
<reference evidence="4" key="1">
    <citation type="submission" date="2021-11" db="EMBL/GenBank/DDBJ databases">
        <authorList>
            <consortium name="Genoscope - CEA"/>
            <person name="William W."/>
        </authorList>
    </citation>
    <scope>NUCLEOTIDE SEQUENCE</scope>
</reference>
<evidence type="ECO:0000259" key="3">
    <source>
        <dbReference type="Pfam" id="PF03016"/>
    </source>
</evidence>
<keyword evidence="5" id="KW-1185">Reference proteome</keyword>
<feature type="domain" description="Exostosin GT47" evidence="3">
    <location>
        <begin position="393"/>
        <end position="644"/>
    </location>
</feature>
<proteinExistence type="inferred from homology"/>
<dbReference type="InterPro" id="IPR040911">
    <property type="entry name" value="Exostosin_GT47"/>
</dbReference>
<evidence type="ECO:0000313" key="4">
    <source>
        <dbReference type="EMBL" id="CAH0368544.1"/>
    </source>
</evidence>
<sequence>MRVCLCCSPLSFKCPEYTSRFISRASSSRPSWSYVTARLLCTSSTSSSDAPMRRIIDKLASSTDNACTCSTDATDHSSSSRPNCSPRPPRTKSWPAPPSTKRARNLPSRGTSTRARGPPSFSSAKLVYRCSTSGPWCPPRTPPPRPSRPPRTSYLRCIAQRRLLFLLVCRACRARLLSSAAPGIRVRSSACCSGRISCPSLIHARRGHRRGQRTLNKHRKPPRQLCTARRRRGQPSSHHTHGPHMRSALLLAAAAVADDAPDWLPASLRRLGPVTRSERHWQELKNFFRPGGPSENFRIAVDASCVEDDLSYDTRFRPPRPFSDRSMPWWRLGSYQLTHPKWSLEVWLPLVIARSRWYTDHKPNITLVPHANTPRTKNGKTRPRHALGWCRDRVAATNPHWGANGDSFFFVAASSRGPCCDGGQPRDPGLLRHHFIGHVGERSDGPWLFREARFADRLLRDSQYKAPVTRDTAPRIRCFDERKDISVPPPVFLLRDRGAGDIRGRSEGEVPSSDRDVLVLGAEGASGGLEYDLRRALTDFYDPGGPDRRKYNQEDPPIAGDVVIRFRVPSKNYTSLLKRAKYCLVTEGFSPWSPRLTEAVAHGCVPVFLSPLLRPPYASVLDYAKFSIWLTEKDIPHIPSLLRRYDHASLFENLMRVRPLFAFCVDGGGEDGCGRGGSLGVPGDGLPFLVYEMFSRQVNAYTDTSSTLLTEGGYTSVDYACNAEDGSCSLSLKDERWRCAMANRHACMCQREVDGVYRYVGNTTNLKGHKKNLYHN</sequence>
<dbReference type="EMBL" id="CAKKNE010000002">
    <property type="protein sequence ID" value="CAH0368544.1"/>
    <property type="molecule type" value="Genomic_DNA"/>
</dbReference>
<comment type="caution">
    <text evidence="4">The sequence shown here is derived from an EMBL/GenBank/DDBJ whole genome shotgun (WGS) entry which is preliminary data.</text>
</comment>
<dbReference type="PANTHER" id="PTHR11062:SF281">
    <property type="entry name" value="EXOSTOSIN-LIKE 2"/>
    <property type="match status" value="1"/>
</dbReference>
<dbReference type="OrthoDB" id="1924787at2759"/>